<keyword evidence="4 16" id="KW-0812">Transmembrane</keyword>
<keyword evidence="5 17" id="KW-0732">Signal</keyword>
<dbReference type="FunFam" id="3.40.190.10:FF:000175">
    <property type="entry name" value="Glutamate receptor"/>
    <property type="match status" value="1"/>
</dbReference>
<feature type="transmembrane region" description="Helical" evidence="16">
    <location>
        <begin position="640"/>
        <end position="658"/>
    </location>
</feature>
<name>A0A5J9TB80_9POAL</name>
<organism evidence="19 20">
    <name type="scientific">Eragrostis curvula</name>
    <name type="common">weeping love grass</name>
    <dbReference type="NCBI Taxonomy" id="38414"/>
    <lineage>
        <taxon>Eukaryota</taxon>
        <taxon>Viridiplantae</taxon>
        <taxon>Streptophyta</taxon>
        <taxon>Embryophyta</taxon>
        <taxon>Tracheophyta</taxon>
        <taxon>Spermatophyta</taxon>
        <taxon>Magnoliopsida</taxon>
        <taxon>Liliopsida</taxon>
        <taxon>Poales</taxon>
        <taxon>Poaceae</taxon>
        <taxon>PACMAD clade</taxon>
        <taxon>Chloridoideae</taxon>
        <taxon>Eragrostideae</taxon>
        <taxon>Eragrostidinae</taxon>
        <taxon>Eragrostis</taxon>
    </lineage>
</organism>
<evidence type="ECO:0000256" key="11">
    <source>
        <dbReference type="ARBA" id="ARBA00023286"/>
    </source>
</evidence>
<evidence type="ECO:0000256" key="15">
    <source>
        <dbReference type="SAM" id="MobiDB-lite"/>
    </source>
</evidence>
<keyword evidence="10" id="KW-0325">Glycoprotein</keyword>
<dbReference type="InterPro" id="IPR001828">
    <property type="entry name" value="ANF_lig-bd_rcpt"/>
</dbReference>
<dbReference type="Proteomes" id="UP000324897">
    <property type="component" value="Chromosome 3"/>
</dbReference>
<dbReference type="CDD" id="cd13686">
    <property type="entry name" value="GluR_Plant"/>
    <property type="match status" value="1"/>
</dbReference>
<dbReference type="Pfam" id="PF10613">
    <property type="entry name" value="Lig_chan-Glu_bd"/>
    <property type="match status" value="1"/>
</dbReference>
<comment type="function">
    <text evidence="13">Glutamate-gated receptor that probably acts as non-selective cation channel.</text>
</comment>
<dbReference type="CDD" id="cd19990">
    <property type="entry name" value="PBP1_GABAb_receptor_plant"/>
    <property type="match status" value="1"/>
</dbReference>
<dbReference type="PIRSF" id="PIRSF037090">
    <property type="entry name" value="Iontro_Glu-like_rcpt_pln"/>
    <property type="match status" value="1"/>
</dbReference>
<keyword evidence="6 16" id="KW-1133">Transmembrane helix</keyword>
<dbReference type="FunFam" id="3.40.190.10:FF:000054">
    <property type="entry name" value="Glutamate receptor"/>
    <property type="match status" value="1"/>
</dbReference>
<keyword evidence="14" id="KW-1015">Disulfide bond</keyword>
<keyword evidence="12 13" id="KW-0407">Ion channel</keyword>
<dbReference type="InterPro" id="IPR028082">
    <property type="entry name" value="Peripla_BP_I"/>
</dbReference>
<dbReference type="Gramene" id="TVU08559">
    <property type="protein sequence ID" value="TVU08559"/>
    <property type="gene ID" value="EJB05_41968"/>
</dbReference>
<dbReference type="InterPro" id="IPR001320">
    <property type="entry name" value="Iontro_rcpt_C"/>
</dbReference>
<evidence type="ECO:0000256" key="3">
    <source>
        <dbReference type="ARBA" id="ARBA00022448"/>
    </source>
</evidence>
<keyword evidence="20" id="KW-1185">Reference proteome</keyword>
<proteinExistence type="inferred from homology"/>
<keyword evidence="8 13" id="KW-0472">Membrane</keyword>
<dbReference type="GO" id="GO:0016020">
    <property type="term" value="C:membrane"/>
    <property type="evidence" value="ECO:0007669"/>
    <property type="project" value="UniProtKB-SubCell"/>
</dbReference>
<dbReference type="EMBL" id="RWGY01000039">
    <property type="protein sequence ID" value="TVU08559.1"/>
    <property type="molecule type" value="Genomic_DNA"/>
</dbReference>
<accession>A0A5J9TB80</accession>
<dbReference type="Gene3D" id="3.40.50.2300">
    <property type="match status" value="2"/>
</dbReference>
<dbReference type="FunFam" id="1.10.287.70:FF:000037">
    <property type="entry name" value="Glutamate receptor"/>
    <property type="match status" value="1"/>
</dbReference>
<comment type="caution">
    <text evidence="19">The sequence shown here is derived from an EMBL/GenBank/DDBJ whole genome shotgun (WGS) entry which is preliminary data.</text>
</comment>
<dbReference type="FunFam" id="3.40.50.2300:FF:000081">
    <property type="entry name" value="Glutamate receptor"/>
    <property type="match status" value="1"/>
</dbReference>
<keyword evidence="9 13" id="KW-0675">Receptor</keyword>
<keyword evidence="7 13" id="KW-0406">Ion transport</keyword>
<reference evidence="19 20" key="1">
    <citation type="journal article" date="2019" name="Sci. Rep.">
        <title>A high-quality genome of Eragrostis curvula grass provides insights into Poaceae evolution and supports new strategies to enhance forage quality.</title>
        <authorList>
            <person name="Carballo J."/>
            <person name="Santos B.A.C.M."/>
            <person name="Zappacosta D."/>
            <person name="Garbus I."/>
            <person name="Selva J.P."/>
            <person name="Gallo C.A."/>
            <person name="Diaz A."/>
            <person name="Albertini E."/>
            <person name="Caccamo M."/>
            <person name="Echenique V."/>
        </authorList>
    </citation>
    <scope>NUCLEOTIDE SEQUENCE [LARGE SCALE GENOMIC DNA]</scope>
    <source>
        <strain evidence="20">cv. Victoria</strain>
        <tissue evidence="19">Leaf</tissue>
    </source>
</reference>
<feature type="disulfide bond" evidence="14">
    <location>
        <begin position="755"/>
        <end position="809"/>
    </location>
</feature>
<feature type="chain" id="PRO_5023905993" description="Glutamate receptor" evidence="17">
    <location>
        <begin position="23"/>
        <end position="933"/>
    </location>
</feature>
<evidence type="ECO:0000256" key="10">
    <source>
        <dbReference type="ARBA" id="ARBA00023180"/>
    </source>
</evidence>
<evidence type="ECO:0000256" key="2">
    <source>
        <dbReference type="ARBA" id="ARBA00008685"/>
    </source>
</evidence>
<dbReference type="GO" id="GO:0009611">
    <property type="term" value="P:response to wounding"/>
    <property type="evidence" value="ECO:0007669"/>
    <property type="project" value="UniProtKB-ARBA"/>
</dbReference>
<keyword evidence="11 13" id="KW-1071">Ligand-gated ion channel</keyword>
<feature type="transmembrane region" description="Helical" evidence="16">
    <location>
        <begin position="584"/>
        <end position="604"/>
    </location>
</feature>
<dbReference type="GO" id="GO:0015276">
    <property type="term" value="F:ligand-gated monoatomic ion channel activity"/>
    <property type="evidence" value="ECO:0007669"/>
    <property type="project" value="InterPro"/>
</dbReference>
<feature type="compositionally biased region" description="Basic and acidic residues" evidence="15">
    <location>
        <begin position="902"/>
        <end position="919"/>
    </location>
</feature>
<dbReference type="Gene3D" id="3.40.190.10">
    <property type="entry name" value="Periplasmic binding protein-like II"/>
    <property type="match status" value="3"/>
</dbReference>
<dbReference type="GO" id="GO:0007165">
    <property type="term" value="P:signal transduction"/>
    <property type="evidence" value="ECO:0007669"/>
    <property type="project" value="UniProtKB-ARBA"/>
</dbReference>
<dbReference type="GO" id="GO:1901701">
    <property type="term" value="P:cellular response to oxygen-containing compound"/>
    <property type="evidence" value="ECO:0007669"/>
    <property type="project" value="UniProtKB-ARBA"/>
</dbReference>
<evidence type="ECO:0000256" key="1">
    <source>
        <dbReference type="ARBA" id="ARBA00004141"/>
    </source>
</evidence>
<dbReference type="InterPro" id="IPR015683">
    <property type="entry name" value="Ionotropic_Glu_rcpt"/>
</dbReference>
<dbReference type="SMART" id="SM00079">
    <property type="entry name" value="PBPe"/>
    <property type="match status" value="1"/>
</dbReference>
<evidence type="ECO:0000256" key="13">
    <source>
        <dbReference type="PIRNR" id="PIRNR037090"/>
    </source>
</evidence>
<dbReference type="Pfam" id="PF01094">
    <property type="entry name" value="ANF_receptor"/>
    <property type="match status" value="1"/>
</dbReference>
<evidence type="ECO:0000256" key="8">
    <source>
        <dbReference type="ARBA" id="ARBA00023136"/>
    </source>
</evidence>
<comment type="subcellular location">
    <subcellularLocation>
        <location evidence="1">Membrane</location>
        <topology evidence="1">Multi-pass membrane protein</topology>
    </subcellularLocation>
</comment>
<dbReference type="OrthoDB" id="5984008at2759"/>
<evidence type="ECO:0000256" key="17">
    <source>
        <dbReference type="SAM" id="SignalP"/>
    </source>
</evidence>
<dbReference type="PANTHER" id="PTHR18966">
    <property type="entry name" value="IONOTROPIC GLUTAMATE RECEPTOR"/>
    <property type="match status" value="1"/>
</dbReference>
<evidence type="ECO:0000313" key="20">
    <source>
        <dbReference type="Proteomes" id="UP000324897"/>
    </source>
</evidence>
<keyword evidence="3 13" id="KW-0813">Transport</keyword>
<dbReference type="Gene3D" id="1.10.287.70">
    <property type="match status" value="1"/>
</dbReference>
<evidence type="ECO:0000256" key="12">
    <source>
        <dbReference type="ARBA" id="ARBA00023303"/>
    </source>
</evidence>
<dbReference type="AlphaFoldDB" id="A0A5J9TB80"/>
<evidence type="ECO:0000256" key="16">
    <source>
        <dbReference type="SAM" id="Phobius"/>
    </source>
</evidence>
<feature type="signal peptide" evidence="17">
    <location>
        <begin position="1"/>
        <end position="22"/>
    </location>
</feature>
<feature type="compositionally biased region" description="Polar residues" evidence="15">
    <location>
        <begin position="921"/>
        <end position="933"/>
    </location>
</feature>
<dbReference type="InterPro" id="IPR044440">
    <property type="entry name" value="GABAb_receptor_plant_PBP1"/>
</dbReference>
<dbReference type="SUPFAM" id="SSF53850">
    <property type="entry name" value="Periplasmic binding protein-like II"/>
    <property type="match status" value="1"/>
</dbReference>
<feature type="transmembrane region" description="Helical" evidence="16">
    <location>
        <begin position="826"/>
        <end position="846"/>
    </location>
</feature>
<evidence type="ECO:0000313" key="19">
    <source>
        <dbReference type="EMBL" id="TVU08559.1"/>
    </source>
</evidence>
<gene>
    <name evidence="19" type="ORF">EJB05_41968</name>
</gene>
<sequence>MGAVQLTPLLLVVLAAVSAAAARPREVSVGALFTYDSTIGRAARLAIELAVDDVNADRTVLAGTTLRLMTQDTNCSGFLGTIEALQLMEKNVVAVIGPQSSGIGHVISHVVNELHVPLLSFAATDPTLSASEYPYFLRTTISDYFQMHAVASIVDYFQWKEVTAMFVDDDYGRGGVSALGDALAANRARISYKAAIPPNSNTDVISDVLFRVNMMESRVIVLHVNPDTGMNIFSIANKLQMMASGYVWIVTDWLAAVLDSSGSRDLQDMSHIQGLMVLRQHTPESNTKNKFISKWNSVARNRSITYGLNSYGFYAYDSVWTVARAIDQFLNSGQQISFSADPRLKDSNDSTLHLSTLKIFDGGEQLLQQLLLTNFTGLTGSVQFDSDRNLVHPAYDILNVGGTGYRLVGYWSNYSGLSVAAPEILYQKPPNTSTSSQQLYNVVWPGETTTRPRGWVFPNNGQPLRVGVPIKASFKELVSVGRGSDNVTGYCIDIFNAAVKLLPYPVPCQFIAIGDGRKNPNYDDIVNMVAANSLDAAVGDFAIVRNRTKVAEFTQPYIESGLVIVAPVKKATSSAWAFLKPFTWEMWCVIGALFIFVGAVVWILEHRINEEFRGSPRRQVITIFWFSFSTMFFSHRQNTVSALGRFVLIIWLFVVLIINSSYTASLTSILTVQQLATGITGLDNLISSALPIGYQAGKFTRNYLIEELNVPESRLVPLNTIQEYADALNRGPKDGGVAAIVDEMPYVELFLSKHCNFRIVGHEFTKEGWGFAFQRDSPLAADLSTAILQLSESGQLQRIHDEWLSDPSCASDDSEAGATRLDLGSFWGLFLVCALICVFALVLFFIRICWQYSKYSNSEPADEPNAAAAAAAAAAVAAATERQKRPTRLGSFKELIQFVDKKEEEVRRTMKRRSSDKDNQAAGSSDARSLASA</sequence>
<dbReference type="SUPFAM" id="SSF53822">
    <property type="entry name" value="Periplasmic binding protein-like I"/>
    <property type="match status" value="1"/>
</dbReference>
<evidence type="ECO:0000256" key="6">
    <source>
        <dbReference type="ARBA" id="ARBA00022989"/>
    </source>
</evidence>
<comment type="similarity">
    <text evidence="2 13">Belongs to the glutamate-gated ion channel (TC 1.A.10.1) family.</text>
</comment>
<evidence type="ECO:0000256" key="14">
    <source>
        <dbReference type="PIRSR" id="PIRSR037090-50"/>
    </source>
</evidence>
<evidence type="ECO:0000256" key="9">
    <source>
        <dbReference type="ARBA" id="ARBA00023170"/>
    </source>
</evidence>
<feature type="domain" description="Ionotropic glutamate receptor C-terminal" evidence="18">
    <location>
        <begin position="463"/>
        <end position="806"/>
    </location>
</feature>
<dbReference type="Pfam" id="PF00060">
    <property type="entry name" value="Lig_chan"/>
    <property type="match status" value="1"/>
</dbReference>
<evidence type="ECO:0000256" key="7">
    <source>
        <dbReference type="ARBA" id="ARBA00023065"/>
    </source>
</evidence>
<evidence type="ECO:0000256" key="5">
    <source>
        <dbReference type="ARBA" id="ARBA00022729"/>
    </source>
</evidence>
<evidence type="ECO:0000259" key="18">
    <source>
        <dbReference type="SMART" id="SM00079"/>
    </source>
</evidence>
<dbReference type="InterPro" id="IPR019594">
    <property type="entry name" value="Glu/Gly-bd"/>
</dbReference>
<dbReference type="PRINTS" id="PR01176">
    <property type="entry name" value="GABABRECEPTR"/>
</dbReference>
<dbReference type="InterPro" id="IPR017103">
    <property type="entry name" value="Iontropic_Glu_rcpt_pln"/>
</dbReference>
<feature type="region of interest" description="Disordered" evidence="15">
    <location>
        <begin position="902"/>
        <end position="933"/>
    </location>
</feature>
<protein>
    <recommendedName>
        <fullName evidence="13">Glutamate receptor</fullName>
    </recommendedName>
</protein>
<evidence type="ECO:0000256" key="4">
    <source>
        <dbReference type="ARBA" id="ARBA00022692"/>
    </source>
</evidence>